<dbReference type="PROSITE" id="PS00061">
    <property type="entry name" value="ADH_SHORT"/>
    <property type="match status" value="1"/>
</dbReference>
<evidence type="ECO:0000256" key="1">
    <source>
        <dbReference type="ARBA" id="ARBA00006484"/>
    </source>
</evidence>
<dbReference type="EMBL" id="UESZ01000001">
    <property type="protein sequence ID" value="SSA35352.1"/>
    <property type="molecule type" value="Genomic_DNA"/>
</dbReference>
<proteinExistence type="inferred from homology"/>
<dbReference type="Gene3D" id="3.40.50.720">
    <property type="entry name" value="NAD(P)-binding Rossmann-like Domain"/>
    <property type="match status" value="1"/>
</dbReference>
<reference evidence="5" key="1">
    <citation type="submission" date="2016-10" db="EMBL/GenBank/DDBJ databases">
        <authorList>
            <person name="Varghese N."/>
            <person name="Submissions S."/>
        </authorList>
    </citation>
    <scope>NUCLEOTIDE SEQUENCE [LARGE SCALE GENOMIC DNA]</scope>
    <source>
        <strain evidence="5">DSM 22951</strain>
    </source>
</reference>
<dbReference type="InterPro" id="IPR020904">
    <property type="entry name" value="Sc_DH/Rdtase_CS"/>
</dbReference>
<protein>
    <submittedName>
        <fullName evidence="4">NAD(P)-dependent dehydrogenase, short-chain alcohol dehydrogenase family</fullName>
    </submittedName>
</protein>
<dbReference type="InterPro" id="IPR002347">
    <property type="entry name" value="SDR_fam"/>
</dbReference>
<dbReference type="AlphaFoldDB" id="A0A2Y9BU95"/>
<dbReference type="InterPro" id="IPR036291">
    <property type="entry name" value="NAD(P)-bd_dom_sf"/>
</dbReference>
<comment type="similarity">
    <text evidence="1 3">Belongs to the short-chain dehydrogenases/reductases (SDR) family.</text>
</comment>
<keyword evidence="2" id="KW-0560">Oxidoreductase</keyword>
<evidence type="ECO:0000256" key="2">
    <source>
        <dbReference type="ARBA" id="ARBA00023002"/>
    </source>
</evidence>
<dbReference type="SUPFAM" id="SSF51735">
    <property type="entry name" value="NAD(P)-binding Rossmann-fold domains"/>
    <property type="match status" value="1"/>
</dbReference>
<evidence type="ECO:0000313" key="4">
    <source>
        <dbReference type="EMBL" id="SSA35352.1"/>
    </source>
</evidence>
<sequence>MELQGTSAIVSGGASGLGAATAAALAARGAAVFALDLAPSIEKASPASGVTLLEADVTNPEQVRQVIASAAEFAPLRTAVSCAGIGPPKRILNREGVADLDLFSRIVTINLVGTYTVLALAAEAISKTAELEHGQRGVIVNTASVAAFEGQIGQVAYSASKGGVVGLTLPAARDLAQYGIRVNTIAPGIIDTPLLASLGEEVRSSLAANVPFPHRLGQPEEYARLVTMIVEHDYLNGETIRMDGALRMAPR</sequence>
<accession>A0A2Y9BU95</accession>
<dbReference type="Pfam" id="PF00106">
    <property type="entry name" value="adh_short"/>
    <property type="match status" value="1"/>
</dbReference>
<dbReference type="PRINTS" id="PR00080">
    <property type="entry name" value="SDRFAMILY"/>
</dbReference>
<organism evidence="4 5">
    <name type="scientific">Branchiibius hedensis</name>
    <dbReference type="NCBI Taxonomy" id="672460"/>
    <lineage>
        <taxon>Bacteria</taxon>
        <taxon>Bacillati</taxon>
        <taxon>Actinomycetota</taxon>
        <taxon>Actinomycetes</taxon>
        <taxon>Micrococcales</taxon>
        <taxon>Dermacoccaceae</taxon>
        <taxon>Branchiibius</taxon>
    </lineage>
</organism>
<dbReference type="RefSeq" id="WP_109686560.1">
    <property type="nucleotide sequence ID" value="NZ_QGDN01000001.1"/>
</dbReference>
<dbReference type="PRINTS" id="PR00081">
    <property type="entry name" value="GDHRDH"/>
</dbReference>
<dbReference type="OrthoDB" id="9795647at2"/>
<dbReference type="PANTHER" id="PTHR43658">
    <property type="entry name" value="SHORT-CHAIN DEHYDROGENASE/REDUCTASE"/>
    <property type="match status" value="1"/>
</dbReference>
<dbReference type="PANTHER" id="PTHR43658:SF8">
    <property type="entry name" value="17-BETA-HYDROXYSTEROID DEHYDROGENASE 14-RELATED"/>
    <property type="match status" value="1"/>
</dbReference>
<dbReference type="Proteomes" id="UP000250028">
    <property type="component" value="Unassembled WGS sequence"/>
</dbReference>
<gene>
    <name evidence="4" type="ORF">SAMN04489750_2704</name>
</gene>
<evidence type="ECO:0000313" key="5">
    <source>
        <dbReference type="Proteomes" id="UP000250028"/>
    </source>
</evidence>
<name>A0A2Y9BU95_9MICO</name>
<evidence type="ECO:0000256" key="3">
    <source>
        <dbReference type="RuleBase" id="RU000363"/>
    </source>
</evidence>
<dbReference type="GO" id="GO:0016491">
    <property type="term" value="F:oxidoreductase activity"/>
    <property type="evidence" value="ECO:0007669"/>
    <property type="project" value="UniProtKB-KW"/>
</dbReference>
<keyword evidence="5" id="KW-1185">Reference proteome</keyword>